<dbReference type="PANTHER" id="PTHR22850">
    <property type="entry name" value="WD40 REPEAT FAMILY"/>
    <property type="match status" value="1"/>
</dbReference>
<keyword evidence="1" id="KW-0853">WD repeat</keyword>
<dbReference type="InterPro" id="IPR015943">
    <property type="entry name" value="WD40/YVTN_repeat-like_dom_sf"/>
</dbReference>
<keyword evidence="2" id="KW-0677">Repeat</keyword>
<organism evidence="4">
    <name type="scientific">Ensete ventricosum</name>
    <name type="common">Abyssinian banana</name>
    <name type="synonym">Musa ensete</name>
    <dbReference type="NCBI Taxonomy" id="4639"/>
    <lineage>
        <taxon>Eukaryota</taxon>
        <taxon>Viridiplantae</taxon>
        <taxon>Streptophyta</taxon>
        <taxon>Embryophyta</taxon>
        <taxon>Tracheophyta</taxon>
        <taxon>Spermatophyta</taxon>
        <taxon>Magnoliopsida</taxon>
        <taxon>Liliopsida</taxon>
        <taxon>Zingiberales</taxon>
        <taxon>Musaceae</taxon>
        <taxon>Ensete</taxon>
    </lineage>
</organism>
<dbReference type="InterPro" id="IPR050459">
    <property type="entry name" value="WD_repeat_RBAP46/RBAP48/MSI1"/>
</dbReference>
<feature type="region of interest" description="Disordered" evidence="3">
    <location>
        <begin position="32"/>
        <end position="51"/>
    </location>
</feature>
<dbReference type="Gene3D" id="2.130.10.10">
    <property type="entry name" value="YVTN repeat-like/Quinoprotein amine dehydrogenase"/>
    <property type="match status" value="1"/>
</dbReference>
<reference evidence="4" key="1">
    <citation type="journal article" date="2018" name="Data Brief">
        <title>Genome sequence data from 17 accessions of Ensete ventricosum, a staple food crop for millions in Ethiopia.</title>
        <authorList>
            <person name="Yemataw Z."/>
            <person name="Muzemil S."/>
            <person name="Ambachew D."/>
            <person name="Tripathi L."/>
            <person name="Tesfaye K."/>
            <person name="Chala A."/>
            <person name="Farbos A."/>
            <person name="O'Neill P."/>
            <person name="Moore K."/>
            <person name="Grant M."/>
            <person name="Studholme D.J."/>
        </authorList>
    </citation>
    <scope>NUCLEOTIDE SEQUENCE [LARGE SCALE GENOMIC DNA]</scope>
    <source>
        <tissue evidence="4">Leaf</tissue>
    </source>
</reference>
<protein>
    <submittedName>
        <fullName evidence="4">Uncharacterized protein</fullName>
    </submittedName>
</protein>
<gene>
    <name evidence="4" type="ORF">BHM03_00036480</name>
</gene>
<proteinExistence type="predicted"/>
<evidence type="ECO:0000256" key="2">
    <source>
        <dbReference type="ARBA" id="ARBA00022737"/>
    </source>
</evidence>
<dbReference type="EMBL" id="KV876230">
    <property type="protein sequence ID" value="RZR74396.1"/>
    <property type="molecule type" value="Genomic_DNA"/>
</dbReference>
<evidence type="ECO:0000313" key="4">
    <source>
        <dbReference type="EMBL" id="RZR74396.1"/>
    </source>
</evidence>
<dbReference type="AlphaFoldDB" id="A0A445MJJ5"/>
<dbReference type="Proteomes" id="UP000290560">
    <property type="component" value="Unassembled WGS sequence"/>
</dbReference>
<feature type="compositionally biased region" description="Basic and acidic residues" evidence="3">
    <location>
        <begin position="32"/>
        <end position="49"/>
    </location>
</feature>
<feature type="non-terminal residue" evidence="4">
    <location>
        <position position="1"/>
    </location>
</feature>
<accession>A0A445MJJ5</accession>
<evidence type="ECO:0000256" key="1">
    <source>
        <dbReference type="ARBA" id="ARBA00022574"/>
    </source>
</evidence>
<sequence>IKLKKRAMLPRSFSHAGRCFFSLHGAKKRLLPEKPARGEETSSPREARSGRRNLLVKRSPRIVFFSPRSPKILPVKHREARGRRFGIGKVVLYLQVLPFLLPLLSPSADTSEIGWRRSKLIVAARQQSATIEINRYRPISGGNEVETAPIGGTVRLVRVGMSRNRKKAANILSWGIAYQTFWIGDEQTVEDADDGPPELLFVHGGHTAKISEFSWNPAMPWVAESAAAAVLVFFKMEPLRLFGAAASWPQEAEQPSFASVTAHVEKQQPVS</sequence>
<name>A0A445MJJ5_ENSVE</name>
<evidence type="ECO:0000256" key="3">
    <source>
        <dbReference type="SAM" id="MobiDB-lite"/>
    </source>
</evidence>